<dbReference type="GO" id="GO:0003677">
    <property type="term" value="F:DNA binding"/>
    <property type="evidence" value="ECO:0007669"/>
    <property type="project" value="UniProtKB-UniRule"/>
</dbReference>
<evidence type="ECO:0000256" key="3">
    <source>
        <dbReference type="ARBA" id="ARBA00023163"/>
    </source>
</evidence>
<dbReference type="Proteomes" id="UP001139353">
    <property type="component" value="Unassembled WGS sequence"/>
</dbReference>
<evidence type="ECO:0000256" key="2">
    <source>
        <dbReference type="ARBA" id="ARBA00023125"/>
    </source>
</evidence>
<keyword evidence="1" id="KW-0805">Transcription regulation</keyword>
<dbReference type="SUPFAM" id="SSF48498">
    <property type="entry name" value="Tetracyclin repressor-like, C-terminal domain"/>
    <property type="match status" value="1"/>
</dbReference>
<keyword evidence="2 4" id="KW-0238">DNA-binding</keyword>
<reference evidence="6" key="1">
    <citation type="submission" date="2021-11" db="EMBL/GenBank/DDBJ databases">
        <title>BS-T2-15 a new species belonging to the Comamonadaceae family isolated from the soil of a French oak forest.</title>
        <authorList>
            <person name="Mieszkin S."/>
            <person name="Alain K."/>
        </authorList>
    </citation>
    <scope>NUCLEOTIDE SEQUENCE</scope>
    <source>
        <strain evidence="6">BS-T2-15</strain>
    </source>
</reference>
<sequence length="196" mass="21029">MRYEPDYKAKTRAKVLAEASKTMRAEGIPGMGVANVMAKAGLTHGAFYAHFDSKDALIDETIKEMILQARGRFEAVTGDLGPDEALRAYIDFYLSPKHRDNDQTSCPLPWVAGDVARLGASPRKHYGAIVAGLTELVAKRLRALQHADADAAAGSVVAELIGALALSRAVGDKAQSDSILQRSRDSVLARLGLSRP</sequence>
<protein>
    <submittedName>
        <fullName evidence="6">TetR/AcrR family transcriptional regulator</fullName>
    </submittedName>
</protein>
<comment type="caution">
    <text evidence="6">The sequence shown here is derived from an EMBL/GenBank/DDBJ whole genome shotgun (WGS) entry which is preliminary data.</text>
</comment>
<dbReference type="RefSeq" id="WP_275683514.1">
    <property type="nucleotide sequence ID" value="NZ_JAJLJH010000004.1"/>
</dbReference>
<dbReference type="InterPro" id="IPR009057">
    <property type="entry name" value="Homeodomain-like_sf"/>
</dbReference>
<dbReference type="Pfam" id="PF00440">
    <property type="entry name" value="TetR_N"/>
    <property type="match status" value="1"/>
</dbReference>
<dbReference type="AlphaFoldDB" id="A0A9X1YMF8"/>
<evidence type="ECO:0000313" key="6">
    <source>
        <dbReference type="EMBL" id="MCK9687478.1"/>
    </source>
</evidence>
<evidence type="ECO:0000256" key="1">
    <source>
        <dbReference type="ARBA" id="ARBA00023015"/>
    </source>
</evidence>
<dbReference type="PANTHER" id="PTHR47506:SF7">
    <property type="entry name" value="TRANSCRIPTIONAL REGULATORY PROTEIN"/>
    <property type="match status" value="1"/>
</dbReference>
<dbReference type="EMBL" id="JAJLJH010000004">
    <property type="protein sequence ID" value="MCK9687478.1"/>
    <property type="molecule type" value="Genomic_DNA"/>
</dbReference>
<evidence type="ECO:0000259" key="5">
    <source>
        <dbReference type="PROSITE" id="PS50977"/>
    </source>
</evidence>
<dbReference type="Gene3D" id="1.10.357.10">
    <property type="entry name" value="Tetracycline Repressor, domain 2"/>
    <property type="match status" value="1"/>
</dbReference>
<organism evidence="6 7">
    <name type="scientific">Scleromatobacter humisilvae</name>
    <dbReference type="NCBI Taxonomy" id="2897159"/>
    <lineage>
        <taxon>Bacteria</taxon>
        <taxon>Pseudomonadati</taxon>
        <taxon>Pseudomonadota</taxon>
        <taxon>Betaproteobacteria</taxon>
        <taxon>Burkholderiales</taxon>
        <taxon>Sphaerotilaceae</taxon>
        <taxon>Scleromatobacter</taxon>
    </lineage>
</organism>
<feature type="DNA-binding region" description="H-T-H motif" evidence="4">
    <location>
        <begin position="32"/>
        <end position="51"/>
    </location>
</feature>
<keyword evidence="3" id="KW-0804">Transcription</keyword>
<dbReference type="PANTHER" id="PTHR47506">
    <property type="entry name" value="TRANSCRIPTIONAL REGULATORY PROTEIN"/>
    <property type="match status" value="1"/>
</dbReference>
<dbReference type="InterPro" id="IPR036271">
    <property type="entry name" value="Tet_transcr_reg_TetR-rel_C_sf"/>
</dbReference>
<gene>
    <name evidence="6" type="ORF">LPC04_17375</name>
</gene>
<accession>A0A9X1YMF8</accession>
<dbReference type="PROSITE" id="PS50977">
    <property type="entry name" value="HTH_TETR_2"/>
    <property type="match status" value="1"/>
</dbReference>
<dbReference type="PRINTS" id="PR00455">
    <property type="entry name" value="HTHTETR"/>
</dbReference>
<feature type="domain" description="HTH tetR-type" evidence="5">
    <location>
        <begin position="9"/>
        <end position="69"/>
    </location>
</feature>
<proteinExistence type="predicted"/>
<dbReference type="SUPFAM" id="SSF46689">
    <property type="entry name" value="Homeodomain-like"/>
    <property type="match status" value="1"/>
</dbReference>
<name>A0A9X1YMF8_9BURK</name>
<evidence type="ECO:0000313" key="7">
    <source>
        <dbReference type="Proteomes" id="UP001139353"/>
    </source>
</evidence>
<evidence type="ECO:0000256" key="4">
    <source>
        <dbReference type="PROSITE-ProRule" id="PRU00335"/>
    </source>
</evidence>
<dbReference type="InterPro" id="IPR001647">
    <property type="entry name" value="HTH_TetR"/>
</dbReference>
<dbReference type="Gene3D" id="1.10.10.60">
    <property type="entry name" value="Homeodomain-like"/>
    <property type="match status" value="1"/>
</dbReference>
<keyword evidence="7" id="KW-1185">Reference proteome</keyword>